<evidence type="ECO:0000256" key="1">
    <source>
        <dbReference type="ARBA" id="ARBA00004651"/>
    </source>
</evidence>
<feature type="transmembrane region" description="Helical" evidence="6">
    <location>
        <begin position="220"/>
        <end position="242"/>
    </location>
</feature>
<feature type="transmembrane region" description="Helical" evidence="6">
    <location>
        <begin position="53"/>
        <end position="72"/>
    </location>
</feature>
<dbReference type="PANTHER" id="PTHR30250:SF11">
    <property type="entry name" value="O-ANTIGEN TRANSPORTER-RELATED"/>
    <property type="match status" value="1"/>
</dbReference>
<reference evidence="7 8" key="1">
    <citation type="submission" date="2018-06" db="EMBL/GenBank/DDBJ databases">
        <authorList>
            <consortium name="Pathogen Informatics"/>
            <person name="Doyle S."/>
        </authorList>
    </citation>
    <scope>NUCLEOTIDE SEQUENCE [LARGE SCALE GENOMIC DNA]</scope>
    <source>
        <strain evidence="7 8">NCTC10821</strain>
    </source>
</reference>
<dbReference type="GO" id="GO:0016874">
    <property type="term" value="F:ligase activity"/>
    <property type="evidence" value="ECO:0007669"/>
    <property type="project" value="UniProtKB-KW"/>
</dbReference>
<keyword evidence="8" id="KW-1185">Reference proteome</keyword>
<feature type="transmembrane region" description="Helical" evidence="6">
    <location>
        <begin position="93"/>
        <end position="112"/>
    </location>
</feature>
<feature type="transmembrane region" description="Helical" evidence="6">
    <location>
        <begin position="297"/>
        <end position="322"/>
    </location>
</feature>
<feature type="transmembrane region" description="Helical" evidence="6">
    <location>
        <begin position="158"/>
        <end position="175"/>
    </location>
</feature>
<dbReference type="PANTHER" id="PTHR30250">
    <property type="entry name" value="PST FAMILY PREDICTED COLANIC ACID TRANSPORTER"/>
    <property type="match status" value="1"/>
</dbReference>
<feature type="transmembrane region" description="Helical" evidence="6">
    <location>
        <begin position="181"/>
        <end position="199"/>
    </location>
</feature>
<keyword evidence="3 6" id="KW-0812">Transmembrane</keyword>
<comment type="subcellular location">
    <subcellularLocation>
        <location evidence="1">Cell membrane</location>
        <topology evidence="1">Multi-pass membrane protein</topology>
    </subcellularLocation>
</comment>
<accession>A0A378TBJ4</accession>
<proteinExistence type="predicted"/>
<organism evidence="7 8">
    <name type="scientific">Mycolicibacterium tokaiense</name>
    <dbReference type="NCBI Taxonomy" id="39695"/>
    <lineage>
        <taxon>Bacteria</taxon>
        <taxon>Bacillati</taxon>
        <taxon>Actinomycetota</taxon>
        <taxon>Actinomycetes</taxon>
        <taxon>Mycobacteriales</taxon>
        <taxon>Mycobacteriaceae</taxon>
        <taxon>Mycolicibacterium</taxon>
    </lineage>
</organism>
<evidence type="ECO:0000256" key="4">
    <source>
        <dbReference type="ARBA" id="ARBA00022989"/>
    </source>
</evidence>
<evidence type="ECO:0000313" key="7">
    <source>
        <dbReference type="EMBL" id="STZ58208.1"/>
    </source>
</evidence>
<sequence>MTVAGEASTEQGAQRNLRLNTYSLVLANLLTAVLGLVFWGVAARLYPAEAVGIGAAVLNSAVMLSALSMLSIDSLFERFLPAAGTRAGYLLQRGFLVVAAAALVAGAVTVFVGPDSLFVSGAMMLLYPLVVLEHCLFTLEDRATAGLGVARWAALKNIFHAVAKLLALIALAWTGSALSIVLSWVVTGAVAVVVVFRAMRRRYRSEPMFQEPPTLPPRRVLLRYSGTAYALMAVSAIPPLALPLLILSQSGPVASAHFAITWSMIAALYMTLHLIVSPYVAEVAAHPDKVGSLSRRMVIMMAAGALIGSTGLVVVGPFALGLVGGDYRAGGEGLLYLAALFIPLAAITVVYEGFARVKRRLGLILAVRGVAGVLVIGGSVVAIGEWGVIGVGWAHLVVEAVAAAVVLVPIIGFLIRSKRDPQWLVRSSVRPDDDQPIPVTS</sequence>
<dbReference type="AlphaFoldDB" id="A0A378TBJ4"/>
<evidence type="ECO:0000256" key="3">
    <source>
        <dbReference type="ARBA" id="ARBA00022692"/>
    </source>
</evidence>
<feature type="transmembrane region" description="Helical" evidence="6">
    <location>
        <begin position="118"/>
        <end position="137"/>
    </location>
</feature>
<dbReference type="Proteomes" id="UP000254978">
    <property type="component" value="Unassembled WGS sequence"/>
</dbReference>
<dbReference type="RefSeq" id="WP_174904644.1">
    <property type="nucleotide sequence ID" value="NZ_AP022600.1"/>
</dbReference>
<evidence type="ECO:0000256" key="2">
    <source>
        <dbReference type="ARBA" id="ARBA00022475"/>
    </source>
</evidence>
<dbReference type="EMBL" id="UGQT01000001">
    <property type="protein sequence ID" value="STZ58208.1"/>
    <property type="molecule type" value="Genomic_DNA"/>
</dbReference>
<feature type="transmembrane region" description="Helical" evidence="6">
    <location>
        <begin position="334"/>
        <end position="354"/>
    </location>
</feature>
<keyword evidence="4 6" id="KW-1133">Transmembrane helix</keyword>
<evidence type="ECO:0000256" key="5">
    <source>
        <dbReference type="ARBA" id="ARBA00023136"/>
    </source>
</evidence>
<keyword evidence="5 6" id="KW-0472">Membrane</keyword>
<keyword evidence="7" id="KW-0436">Ligase</keyword>
<feature type="transmembrane region" description="Helical" evidence="6">
    <location>
        <begin position="390"/>
        <end position="415"/>
    </location>
</feature>
<feature type="transmembrane region" description="Helical" evidence="6">
    <location>
        <begin position="21"/>
        <end position="41"/>
    </location>
</feature>
<feature type="transmembrane region" description="Helical" evidence="6">
    <location>
        <begin position="254"/>
        <end position="276"/>
    </location>
</feature>
<evidence type="ECO:0000256" key="6">
    <source>
        <dbReference type="SAM" id="Phobius"/>
    </source>
</evidence>
<name>A0A378TBJ4_9MYCO</name>
<evidence type="ECO:0000313" key="8">
    <source>
        <dbReference type="Proteomes" id="UP000254978"/>
    </source>
</evidence>
<keyword evidence="2" id="KW-1003">Cell membrane</keyword>
<gene>
    <name evidence="7" type="ORF">NCTC10821_01718</name>
</gene>
<dbReference type="GO" id="GO:0005886">
    <property type="term" value="C:plasma membrane"/>
    <property type="evidence" value="ECO:0007669"/>
    <property type="project" value="UniProtKB-SubCell"/>
</dbReference>
<protein>
    <submittedName>
        <fullName evidence="7">AMP-dependent synthetase and ligase</fullName>
    </submittedName>
</protein>
<feature type="transmembrane region" description="Helical" evidence="6">
    <location>
        <begin position="361"/>
        <end position="384"/>
    </location>
</feature>
<dbReference type="InterPro" id="IPR050833">
    <property type="entry name" value="Poly_Biosynth_Transport"/>
</dbReference>